<evidence type="ECO:0000313" key="3">
    <source>
        <dbReference type="Proteomes" id="UP001341840"/>
    </source>
</evidence>
<accession>A0ABU6VL07</accession>
<feature type="compositionally biased region" description="Basic and acidic residues" evidence="1">
    <location>
        <begin position="33"/>
        <end position="48"/>
    </location>
</feature>
<dbReference type="Proteomes" id="UP001341840">
    <property type="component" value="Unassembled WGS sequence"/>
</dbReference>
<gene>
    <name evidence="2" type="ORF">PIB30_053782</name>
</gene>
<evidence type="ECO:0000313" key="2">
    <source>
        <dbReference type="EMBL" id="MED6172853.1"/>
    </source>
</evidence>
<name>A0ABU6VL07_9FABA</name>
<organism evidence="2 3">
    <name type="scientific">Stylosanthes scabra</name>
    <dbReference type="NCBI Taxonomy" id="79078"/>
    <lineage>
        <taxon>Eukaryota</taxon>
        <taxon>Viridiplantae</taxon>
        <taxon>Streptophyta</taxon>
        <taxon>Embryophyta</taxon>
        <taxon>Tracheophyta</taxon>
        <taxon>Spermatophyta</taxon>
        <taxon>Magnoliopsida</taxon>
        <taxon>eudicotyledons</taxon>
        <taxon>Gunneridae</taxon>
        <taxon>Pentapetalae</taxon>
        <taxon>rosids</taxon>
        <taxon>fabids</taxon>
        <taxon>Fabales</taxon>
        <taxon>Fabaceae</taxon>
        <taxon>Papilionoideae</taxon>
        <taxon>50 kb inversion clade</taxon>
        <taxon>dalbergioids sensu lato</taxon>
        <taxon>Dalbergieae</taxon>
        <taxon>Pterocarpus clade</taxon>
        <taxon>Stylosanthes</taxon>
    </lineage>
</organism>
<sequence>MSLSLTPTISGNTTPERPPNEHTRPPDEDEDQERNIKKIRKGEEEFSRSESQALITRHEDWMVDNKTHQTHQQTRTYANMVTGEALVAEEDHSGSSDDEMESDQQAIPETEPIRNEPTKEKQNAEVKIVDMGTGSSTLSLTTQPRKN</sequence>
<protein>
    <submittedName>
        <fullName evidence="2">Uncharacterized protein</fullName>
    </submittedName>
</protein>
<evidence type="ECO:0000256" key="1">
    <source>
        <dbReference type="SAM" id="MobiDB-lite"/>
    </source>
</evidence>
<comment type="caution">
    <text evidence="2">The sequence shown here is derived from an EMBL/GenBank/DDBJ whole genome shotgun (WGS) entry which is preliminary data.</text>
</comment>
<feature type="region of interest" description="Disordered" evidence="1">
    <location>
        <begin position="89"/>
        <end position="147"/>
    </location>
</feature>
<dbReference type="EMBL" id="JASCZI010151438">
    <property type="protein sequence ID" value="MED6172853.1"/>
    <property type="molecule type" value="Genomic_DNA"/>
</dbReference>
<feature type="compositionally biased region" description="Low complexity" evidence="1">
    <location>
        <begin position="132"/>
        <end position="147"/>
    </location>
</feature>
<proteinExistence type="predicted"/>
<keyword evidence="3" id="KW-1185">Reference proteome</keyword>
<feature type="compositionally biased region" description="Polar residues" evidence="1">
    <location>
        <begin position="1"/>
        <end position="15"/>
    </location>
</feature>
<feature type="region of interest" description="Disordered" evidence="1">
    <location>
        <begin position="1"/>
        <end position="51"/>
    </location>
</feature>
<feature type="compositionally biased region" description="Basic and acidic residues" evidence="1">
    <location>
        <begin position="111"/>
        <end position="128"/>
    </location>
</feature>
<reference evidence="2 3" key="1">
    <citation type="journal article" date="2023" name="Plants (Basel)">
        <title>Bridging the Gap: Combining Genomics and Transcriptomics Approaches to Understand Stylosanthes scabra, an Orphan Legume from the Brazilian Caatinga.</title>
        <authorList>
            <person name="Ferreira-Neto J.R.C."/>
            <person name="da Silva M.D."/>
            <person name="Binneck E."/>
            <person name="de Melo N.F."/>
            <person name="da Silva R.H."/>
            <person name="de Melo A.L.T.M."/>
            <person name="Pandolfi V."/>
            <person name="Bustamante F.O."/>
            <person name="Brasileiro-Vidal A.C."/>
            <person name="Benko-Iseppon A.M."/>
        </authorList>
    </citation>
    <scope>NUCLEOTIDE SEQUENCE [LARGE SCALE GENOMIC DNA]</scope>
    <source>
        <tissue evidence="2">Leaves</tissue>
    </source>
</reference>